<dbReference type="Proteomes" id="UP000076661">
    <property type="component" value="Unassembled WGS sequence"/>
</dbReference>
<gene>
    <name evidence="2" type="ORF">N478_08660</name>
</gene>
<evidence type="ECO:0000256" key="1">
    <source>
        <dbReference type="SAM" id="Phobius"/>
    </source>
</evidence>
<feature type="transmembrane region" description="Helical" evidence="1">
    <location>
        <begin position="14"/>
        <end position="31"/>
    </location>
</feature>
<proteinExistence type="predicted"/>
<keyword evidence="1" id="KW-0812">Transmembrane</keyword>
<keyword evidence="1" id="KW-0472">Membrane</keyword>
<comment type="caution">
    <text evidence="2">The sequence shown here is derived from an EMBL/GenBank/DDBJ whole genome shotgun (WGS) entry which is preliminary data.</text>
</comment>
<keyword evidence="1" id="KW-1133">Transmembrane helix</keyword>
<evidence type="ECO:0000313" key="3">
    <source>
        <dbReference type="Proteomes" id="UP000076661"/>
    </source>
</evidence>
<dbReference type="EMBL" id="AUXX01000073">
    <property type="protein sequence ID" value="KZN59096.1"/>
    <property type="molecule type" value="Genomic_DNA"/>
</dbReference>
<protein>
    <submittedName>
        <fullName evidence="2">Uncharacterized protein</fullName>
    </submittedName>
</protein>
<evidence type="ECO:0000313" key="2">
    <source>
        <dbReference type="EMBL" id="KZN59096.1"/>
    </source>
</evidence>
<reference evidence="2 3" key="1">
    <citation type="submission" date="2013-07" db="EMBL/GenBank/DDBJ databases">
        <title>Comparative Genomic and Metabolomic Analysis of Twelve Strains of Pseudoalteromonas luteoviolacea.</title>
        <authorList>
            <person name="Vynne N.G."/>
            <person name="Mansson M."/>
            <person name="Gram L."/>
        </authorList>
    </citation>
    <scope>NUCLEOTIDE SEQUENCE [LARGE SCALE GENOMIC DNA]</scope>
    <source>
        <strain evidence="2 3">S4060-1</strain>
    </source>
</reference>
<dbReference type="PATRIC" id="fig|1365257.3.peg.5158"/>
<accession>A0A161YFL4</accession>
<sequence>MVKNQTKTSALIEVLNRFVYIVFSWAFFKAVRKNFTKNC</sequence>
<dbReference type="AlphaFoldDB" id="A0A161YFL4"/>
<organism evidence="2 3">
    <name type="scientific">Pseudoalteromonas luteoviolacea S4060-1</name>
    <dbReference type="NCBI Taxonomy" id="1365257"/>
    <lineage>
        <taxon>Bacteria</taxon>
        <taxon>Pseudomonadati</taxon>
        <taxon>Pseudomonadota</taxon>
        <taxon>Gammaproteobacteria</taxon>
        <taxon>Alteromonadales</taxon>
        <taxon>Pseudoalteromonadaceae</taxon>
        <taxon>Pseudoalteromonas</taxon>
    </lineage>
</organism>
<name>A0A161YFL4_9GAMM</name>